<dbReference type="Pfam" id="PF00126">
    <property type="entry name" value="HTH_1"/>
    <property type="match status" value="1"/>
</dbReference>
<dbReference type="Gene3D" id="1.10.10.10">
    <property type="entry name" value="Winged helix-like DNA-binding domain superfamily/Winged helix DNA-binding domain"/>
    <property type="match status" value="1"/>
</dbReference>
<name>A0A3A6P923_9BACL</name>
<dbReference type="PROSITE" id="PS50931">
    <property type="entry name" value="HTH_LYSR"/>
    <property type="match status" value="1"/>
</dbReference>
<evidence type="ECO:0000256" key="1">
    <source>
        <dbReference type="ARBA" id="ARBA00009437"/>
    </source>
</evidence>
<proteinExistence type="inferred from homology"/>
<dbReference type="Gene3D" id="3.40.190.290">
    <property type="match status" value="1"/>
</dbReference>
<dbReference type="PANTHER" id="PTHR30126">
    <property type="entry name" value="HTH-TYPE TRANSCRIPTIONAL REGULATOR"/>
    <property type="match status" value="1"/>
</dbReference>
<dbReference type="OrthoDB" id="9778774at2"/>
<protein>
    <submittedName>
        <fullName evidence="6">LysR family transcriptional regulator</fullName>
    </submittedName>
</protein>
<evidence type="ECO:0000256" key="4">
    <source>
        <dbReference type="ARBA" id="ARBA00023163"/>
    </source>
</evidence>
<dbReference type="SUPFAM" id="SSF53850">
    <property type="entry name" value="Periplasmic binding protein-like II"/>
    <property type="match status" value="1"/>
</dbReference>
<dbReference type="RefSeq" id="WP_120113806.1">
    <property type="nucleotide sequence ID" value="NZ_QXQB01000006.1"/>
</dbReference>
<keyword evidence="4" id="KW-0804">Transcription</keyword>
<evidence type="ECO:0000256" key="2">
    <source>
        <dbReference type="ARBA" id="ARBA00023015"/>
    </source>
</evidence>
<keyword evidence="3" id="KW-0238">DNA-binding</keyword>
<gene>
    <name evidence="6" type="ORF">D3P09_23120</name>
</gene>
<dbReference type="InterPro" id="IPR036390">
    <property type="entry name" value="WH_DNA-bd_sf"/>
</dbReference>
<dbReference type="FunFam" id="1.10.10.10:FF:000001">
    <property type="entry name" value="LysR family transcriptional regulator"/>
    <property type="match status" value="1"/>
</dbReference>
<keyword evidence="2" id="KW-0805">Transcription regulation</keyword>
<reference evidence="6 7" key="1">
    <citation type="submission" date="2018-09" db="EMBL/GenBank/DDBJ databases">
        <title>Paenibacillus aracenensis nov. sp. isolated from a cave in southern Spain.</title>
        <authorList>
            <person name="Jurado V."/>
            <person name="Gutierrez-Patricio S."/>
            <person name="Gonzalez-Pimentel J.L."/>
            <person name="Miller A.Z."/>
            <person name="Laiz L."/>
            <person name="Saiz-Jimenez C."/>
        </authorList>
    </citation>
    <scope>NUCLEOTIDE SEQUENCE [LARGE SCALE GENOMIC DNA]</scope>
    <source>
        <strain evidence="6 7">JCM 19203</strain>
    </source>
</reference>
<evidence type="ECO:0000256" key="3">
    <source>
        <dbReference type="ARBA" id="ARBA00023125"/>
    </source>
</evidence>
<evidence type="ECO:0000259" key="5">
    <source>
        <dbReference type="PROSITE" id="PS50931"/>
    </source>
</evidence>
<feature type="domain" description="HTH lysR-type" evidence="5">
    <location>
        <begin position="2"/>
        <end position="59"/>
    </location>
</feature>
<comment type="similarity">
    <text evidence="1">Belongs to the LysR transcriptional regulatory family.</text>
</comment>
<sequence>MVNLELYRVFYYTAKAGSISKAAQELHMAQPSASLAIKQLEDSLHTNLFHRTPRGVSLTSEGSTLFAYIEQAYELIMSAESKLDEVAKMGGGEVRIAASISVIQYVLLPHMERFHREYPTIEIKVVHGSTLGCLKLLKEGKIDFCIVRLPIEDESLMTTSLLSIQDCFVAGEKYKHLSEAPVSMKELAEYPLVVFPPHMTSRQAMNRLMASYGVTFEPKYEIGSLQLLIGFAQANLGISYVVREFVTKELDEGSLFEVKLKEQIPRIEFGIVRMKQLAIPVAAQQFIDQMLAEGSVKEEN</sequence>
<dbReference type="CDD" id="cd05466">
    <property type="entry name" value="PBP2_LTTR_substrate"/>
    <property type="match status" value="1"/>
</dbReference>
<dbReference type="GO" id="GO:0000976">
    <property type="term" value="F:transcription cis-regulatory region binding"/>
    <property type="evidence" value="ECO:0007669"/>
    <property type="project" value="TreeGrafter"/>
</dbReference>
<comment type="caution">
    <text evidence="6">The sequence shown here is derived from an EMBL/GenBank/DDBJ whole genome shotgun (WGS) entry which is preliminary data.</text>
</comment>
<dbReference type="InterPro" id="IPR036388">
    <property type="entry name" value="WH-like_DNA-bd_sf"/>
</dbReference>
<organism evidence="6 7">
    <name type="scientific">Paenibacillus pinisoli</name>
    <dbReference type="NCBI Taxonomy" id="1276110"/>
    <lineage>
        <taxon>Bacteria</taxon>
        <taxon>Bacillati</taxon>
        <taxon>Bacillota</taxon>
        <taxon>Bacilli</taxon>
        <taxon>Bacillales</taxon>
        <taxon>Paenibacillaceae</taxon>
        <taxon>Paenibacillus</taxon>
    </lineage>
</organism>
<dbReference type="Proteomes" id="UP000267798">
    <property type="component" value="Unassembled WGS sequence"/>
</dbReference>
<dbReference type="AlphaFoldDB" id="A0A3A6P923"/>
<dbReference type="InterPro" id="IPR005119">
    <property type="entry name" value="LysR_subst-bd"/>
</dbReference>
<keyword evidence="7" id="KW-1185">Reference proteome</keyword>
<evidence type="ECO:0000313" key="6">
    <source>
        <dbReference type="EMBL" id="RJX37252.1"/>
    </source>
</evidence>
<dbReference type="PANTHER" id="PTHR30126:SF64">
    <property type="entry name" value="HTH-TYPE TRANSCRIPTIONAL REGULATOR CITR"/>
    <property type="match status" value="1"/>
</dbReference>
<accession>A0A3A6P923</accession>
<evidence type="ECO:0000313" key="7">
    <source>
        <dbReference type="Proteomes" id="UP000267798"/>
    </source>
</evidence>
<dbReference type="InterPro" id="IPR000847">
    <property type="entry name" value="LysR_HTH_N"/>
</dbReference>
<dbReference type="GO" id="GO:0003700">
    <property type="term" value="F:DNA-binding transcription factor activity"/>
    <property type="evidence" value="ECO:0007669"/>
    <property type="project" value="InterPro"/>
</dbReference>
<dbReference type="PRINTS" id="PR00039">
    <property type="entry name" value="HTHLYSR"/>
</dbReference>
<dbReference type="Pfam" id="PF03466">
    <property type="entry name" value="LysR_substrate"/>
    <property type="match status" value="1"/>
</dbReference>
<dbReference type="EMBL" id="QXQB01000006">
    <property type="protein sequence ID" value="RJX37252.1"/>
    <property type="molecule type" value="Genomic_DNA"/>
</dbReference>
<dbReference type="SUPFAM" id="SSF46785">
    <property type="entry name" value="Winged helix' DNA-binding domain"/>
    <property type="match status" value="1"/>
</dbReference>